<evidence type="ECO:0000256" key="6">
    <source>
        <dbReference type="ARBA" id="ARBA00023004"/>
    </source>
</evidence>
<dbReference type="InterPro" id="IPR000531">
    <property type="entry name" value="Beta-barrel_TonB"/>
</dbReference>
<keyword evidence="3 11" id="KW-1134">Transmembrane beta strand</keyword>
<sequence length="602" mass="64553">MLRGVGKVSAMIAGASAIALSASATWAQVRVPIDAEARQDGDIIVTATRREERLQDVPLAVTAISGEDLVDRGVRRLEDYIRLVPGLAYNTTGPAISNVFVRGVTTSNQAITQSSTVGFYIDESPVDISYGGRSTVDLRTFDLERIEVLRGPQGTLFGSGSLSGTVRLITAKPKLDRFEAIAEITEQHVEGGEWGGDYNAAINVPLIYGKLAVRAAGYYVAMPGYVDNIQTGARNVNDGYAAGGRAIARFKPTDDLTIDAMLVHQVSRPDNDGRTFYAPVGGNDYSYQGRIPDTNRSKYTLGSLTVNAGLGFADLISVTSYSKKDVNAYNDDSGRAGVVARLFFGAPAVPLYTATPAQLTGLTRSHFFTQEVRLSSARSDVFKWTVGGYYSHKTGGFFQSIIAPDFGTLQPALFPGGDLLTVDADITQKEKSLFGELTFTGIPKVEITGGGRYFDTRLTFDLVRSGRLFGLAAPVTDPRDVAKDNGFNPKIAISFKPNRSLNIYAQAAKGFRTGGFNSGATLGTIPRSYDSDSLWNYEAGIKSSFLNGAAIINVAGYVIDWKNVQVGLQQGGFSYTDCPSSGHLAQMVAQRRGDRASSGVDV</sequence>
<dbReference type="PANTHER" id="PTHR32552">
    <property type="entry name" value="FERRICHROME IRON RECEPTOR-RELATED"/>
    <property type="match status" value="1"/>
</dbReference>
<dbReference type="Pfam" id="PF00593">
    <property type="entry name" value="TonB_dep_Rec_b-barrel"/>
    <property type="match status" value="1"/>
</dbReference>
<keyword evidence="10 11" id="KW-0998">Cell outer membrane</keyword>
<evidence type="ECO:0000256" key="13">
    <source>
        <dbReference type="SAM" id="SignalP"/>
    </source>
</evidence>
<dbReference type="GO" id="GO:0006826">
    <property type="term" value="P:iron ion transport"/>
    <property type="evidence" value="ECO:0007669"/>
    <property type="project" value="UniProtKB-KW"/>
</dbReference>
<evidence type="ECO:0000256" key="2">
    <source>
        <dbReference type="ARBA" id="ARBA00022448"/>
    </source>
</evidence>
<reference evidence="16" key="2">
    <citation type="submission" date="2021-04" db="EMBL/GenBank/DDBJ databases">
        <title>Isolation and genomic analysis of the ibuprofen-degrading bacterium Sphingomonas strain MPO218.</title>
        <authorList>
            <person name="Aulestia M."/>
            <person name="Flores A."/>
            <person name="Mangas E.L."/>
            <person name="Perez-Pulido A.J."/>
            <person name="Santero E."/>
            <person name="Camacho E.M."/>
        </authorList>
    </citation>
    <scope>NUCLEOTIDE SEQUENCE</scope>
    <source>
        <strain evidence="16">MPO218</strain>
    </source>
</reference>
<dbReference type="GO" id="GO:0009279">
    <property type="term" value="C:cell outer membrane"/>
    <property type="evidence" value="ECO:0007669"/>
    <property type="project" value="UniProtKB-SubCell"/>
</dbReference>
<name>A0A975D2N2_9SPHN</name>
<evidence type="ECO:0000259" key="14">
    <source>
        <dbReference type="Pfam" id="PF00593"/>
    </source>
</evidence>
<keyword evidence="9 11" id="KW-0472">Membrane</keyword>
<evidence type="ECO:0000256" key="3">
    <source>
        <dbReference type="ARBA" id="ARBA00022452"/>
    </source>
</evidence>
<dbReference type="AlphaFoldDB" id="A0A975D2N2"/>
<evidence type="ECO:0000256" key="7">
    <source>
        <dbReference type="ARBA" id="ARBA00023065"/>
    </source>
</evidence>
<dbReference type="InterPro" id="IPR012910">
    <property type="entry name" value="Plug_dom"/>
</dbReference>
<feature type="domain" description="TonB-dependent receptor-like beta-barrel" evidence="14">
    <location>
        <begin position="271"/>
        <end position="575"/>
    </location>
</feature>
<evidence type="ECO:0000256" key="8">
    <source>
        <dbReference type="ARBA" id="ARBA00023077"/>
    </source>
</evidence>
<dbReference type="InterPro" id="IPR039426">
    <property type="entry name" value="TonB-dep_rcpt-like"/>
</dbReference>
<evidence type="ECO:0000313" key="16">
    <source>
        <dbReference type="EMBL" id="QTH21548.1"/>
    </source>
</evidence>
<evidence type="ECO:0000256" key="10">
    <source>
        <dbReference type="ARBA" id="ARBA00023237"/>
    </source>
</evidence>
<keyword evidence="4" id="KW-0410">Iron transport</keyword>
<evidence type="ECO:0000256" key="1">
    <source>
        <dbReference type="ARBA" id="ARBA00004571"/>
    </source>
</evidence>
<dbReference type="Pfam" id="PF07715">
    <property type="entry name" value="Plug"/>
    <property type="match status" value="1"/>
</dbReference>
<keyword evidence="13" id="KW-0732">Signal</keyword>
<feature type="signal peptide" evidence="13">
    <location>
        <begin position="1"/>
        <end position="27"/>
    </location>
</feature>
<accession>A0A975D2N2</accession>
<evidence type="ECO:0000256" key="9">
    <source>
        <dbReference type="ARBA" id="ARBA00023136"/>
    </source>
</evidence>
<evidence type="ECO:0000313" key="17">
    <source>
        <dbReference type="Proteomes" id="UP000664914"/>
    </source>
</evidence>
<dbReference type="PROSITE" id="PS52016">
    <property type="entry name" value="TONB_DEPENDENT_REC_3"/>
    <property type="match status" value="1"/>
</dbReference>
<dbReference type="Proteomes" id="UP000664914">
    <property type="component" value="Chromosome"/>
</dbReference>
<evidence type="ECO:0000256" key="11">
    <source>
        <dbReference type="PROSITE-ProRule" id="PRU01360"/>
    </source>
</evidence>
<comment type="similarity">
    <text evidence="11 12">Belongs to the TonB-dependent receptor family.</text>
</comment>
<keyword evidence="6" id="KW-0408">Iron</keyword>
<comment type="subcellular location">
    <subcellularLocation>
        <location evidence="1 11">Cell outer membrane</location>
        <topology evidence="1 11">Multi-pass membrane protein</topology>
    </subcellularLocation>
</comment>
<keyword evidence="7" id="KW-0406">Ion transport</keyword>
<organism evidence="16 17">
    <name type="scientific">Rhizorhabdus wittichii</name>
    <dbReference type="NCBI Taxonomy" id="160791"/>
    <lineage>
        <taxon>Bacteria</taxon>
        <taxon>Pseudomonadati</taxon>
        <taxon>Pseudomonadota</taxon>
        <taxon>Alphaproteobacteria</taxon>
        <taxon>Sphingomonadales</taxon>
        <taxon>Sphingomonadaceae</taxon>
        <taxon>Rhizorhabdus</taxon>
    </lineage>
</organism>
<keyword evidence="16" id="KW-0675">Receptor</keyword>
<keyword evidence="5 11" id="KW-0812">Transmembrane</keyword>
<dbReference type="EMBL" id="CP059319">
    <property type="protein sequence ID" value="QTH21548.1"/>
    <property type="molecule type" value="Genomic_DNA"/>
</dbReference>
<protein>
    <submittedName>
        <fullName evidence="16">TonB-dependent receptor</fullName>
    </submittedName>
</protein>
<dbReference type="PANTHER" id="PTHR32552:SF81">
    <property type="entry name" value="TONB-DEPENDENT OUTER MEMBRANE RECEPTOR"/>
    <property type="match status" value="1"/>
</dbReference>
<keyword evidence="2 11" id="KW-0813">Transport</keyword>
<evidence type="ECO:0000256" key="4">
    <source>
        <dbReference type="ARBA" id="ARBA00022496"/>
    </source>
</evidence>
<dbReference type="SUPFAM" id="SSF56935">
    <property type="entry name" value="Porins"/>
    <property type="match status" value="1"/>
</dbReference>
<evidence type="ECO:0000259" key="15">
    <source>
        <dbReference type="Pfam" id="PF07715"/>
    </source>
</evidence>
<dbReference type="InterPro" id="IPR036942">
    <property type="entry name" value="Beta-barrel_TonB_sf"/>
</dbReference>
<feature type="domain" description="TonB-dependent receptor plug" evidence="15">
    <location>
        <begin position="54"/>
        <end position="165"/>
    </location>
</feature>
<dbReference type="RefSeq" id="WP_208632774.1">
    <property type="nucleotide sequence ID" value="NZ_CP059319.1"/>
</dbReference>
<feature type="chain" id="PRO_5037009357" evidence="13">
    <location>
        <begin position="28"/>
        <end position="602"/>
    </location>
</feature>
<gene>
    <name evidence="16" type="ORF">HRJ34_25060</name>
</gene>
<evidence type="ECO:0000256" key="5">
    <source>
        <dbReference type="ARBA" id="ARBA00022692"/>
    </source>
</evidence>
<keyword evidence="8 12" id="KW-0798">TonB box</keyword>
<evidence type="ECO:0000256" key="12">
    <source>
        <dbReference type="RuleBase" id="RU003357"/>
    </source>
</evidence>
<reference evidence="16" key="1">
    <citation type="submission" date="2020-07" db="EMBL/GenBank/DDBJ databases">
        <authorList>
            <person name="Camacho E."/>
        </authorList>
    </citation>
    <scope>NUCLEOTIDE SEQUENCE</scope>
    <source>
        <strain evidence="16">MPO218</strain>
    </source>
</reference>
<proteinExistence type="inferred from homology"/>
<dbReference type="Gene3D" id="2.40.170.20">
    <property type="entry name" value="TonB-dependent receptor, beta-barrel domain"/>
    <property type="match status" value="1"/>
</dbReference>